<name>A0A0B7B2K9_9EUPU</name>
<sequence>MDCNNEHKFVSDLQGKYKLTFSVSLYASQWSCTYNILFLAARFNELGFQSFLSYTRRLHRSMLLWAQGYKLDSFYTSEGTIMNMEKMNL</sequence>
<reference evidence="1" key="1">
    <citation type="submission" date="2014-12" db="EMBL/GenBank/DDBJ databases">
        <title>Insight into the proteome of Arion vulgaris.</title>
        <authorList>
            <person name="Aradska J."/>
            <person name="Bulat T."/>
            <person name="Smidak R."/>
            <person name="Sarate P."/>
            <person name="Gangsoo J."/>
            <person name="Sialana F."/>
            <person name="Bilban M."/>
            <person name="Lubec G."/>
        </authorList>
    </citation>
    <scope>NUCLEOTIDE SEQUENCE</scope>
    <source>
        <tissue evidence="1">Skin</tissue>
    </source>
</reference>
<organism evidence="1">
    <name type="scientific">Arion vulgaris</name>
    <dbReference type="NCBI Taxonomy" id="1028688"/>
    <lineage>
        <taxon>Eukaryota</taxon>
        <taxon>Metazoa</taxon>
        <taxon>Spiralia</taxon>
        <taxon>Lophotrochozoa</taxon>
        <taxon>Mollusca</taxon>
        <taxon>Gastropoda</taxon>
        <taxon>Heterobranchia</taxon>
        <taxon>Euthyneura</taxon>
        <taxon>Panpulmonata</taxon>
        <taxon>Eupulmonata</taxon>
        <taxon>Stylommatophora</taxon>
        <taxon>Helicina</taxon>
        <taxon>Arionoidea</taxon>
        <taxon>Arionidae</taxon>
        <taxon>Arion</taxon>
    </lineage>
</organism>
<accession>A0A0B7B2K9</accession>
<evidence type="ECO:0000313" key="1">
    <source>
        <dbReference type="EMBL" id="CEK86506.1"/>
    </source>
</evidence>
<gene>
    <name evidence="1" type="primary">ORF154158</name>
</gene>
<proteinExistence type="predicted"/>
<dbReference type="EMBL" id="HACG01039641">
    <property type="protein sequence ID" value="CEK86506.1"/>
    <property type="molecule type" value="Transcribed_RNA"/>
</dbReference>
<dbReference type="AlphaFoldDB" id="A0A0B7B2K9"/>
<protein>
    <submittedName>
        <fullName evidence="1">Uncharacterized protein</fullName>
    </submittedName>
</protein>